<dbReference type="EMBL" id="ALAB01000027">
    <property type="protein sequence ID" value="EJI85132.1"/>
    <property type="molecule type" value="Genomic_DNA"/>
</dbReference>
<reference evidence="1 2" key="1">
    <citation type="journal article" date="2012" name="J. Bacteriol.">
        <title>Genome Sequence of Pectin-Degrading Alishewanella aestuarii Strain B11T, Isolated from Tidal Flat Sediment.</title>
        <authorList>
            <person name="Jung J."/>
            <person name="Choi S."/>
            <person name="Chun J."/>
            <person name="Park W."/>
        </authorList>
    </citation>
    <scope>NUCLEOTIDE SEQUENCE [LARGE SCALE GENOMIC DNA]</scope>
    <source>
        <strain evidence="1 2">B11</strain>
    </source>
</reference>
<evidence type="ECO:0000313" key="2">
    <source>
        <dbReference type="Proteomes" id="UP000012043"/>
    </source>
</evidence>
<gene>
    <name evidence="1" type="ORF">AEST_22340</name>
</gene>
<name>J2ID96_9ALTE</name>
<evidence type="ECO:0008006" key="3">
    <source>
        <dbReference type="Google" id="ProtNLM"/>
    </source>
</evidence>
<keyword evidence="2" id="KW-1185">Reference proteome</keyword>
<accession>J2ID96</accession>
<dbReference type="Proteomes" id="UP000012043">
    <property type="component" value="Unassembled WGS sequence"/>
</dbReference>
<sequence>MRPDFVSLRNFDYANSTVHLWVFKRSTTATKFSAWYAQTDNVLNNKIIGVVQSEMKRITECANYTHLSQTNENSCLETTIQGCNFTDLKNLVDRPEPDHRIRSLKDLRNASGYLVKFSNNGQVIYAVKRTASNWRTSYLKTHINIVFNNGELSAAEDNGFAIEKYFDFYALNGAIFISNKSAFESVMEHRASYAQAFSNLQLRPDFSGLFTDIQVIRNYVGTNSIQLRRMARIEERGLFTRPGFLSAVQLVNGRRNWGLNFDNDTGRLIPCEQTVRTIMQVLLDHRLLSEVTELIYDVPDAVQV</sequence>
<dbReference type="Pfam" id="PF16162">
    <property type="entry name" value="KwaB"/>
    <property type="match status" value="1"/>
</dbReference>
<organism evidence="1 2">
    <name type="scientific">Alishewanella aestuarii B11</name>
    <dbReference type="NCBI Taxonomy" id="1197174"/>
    <lineage>
        <taxon>Bacteria</taxon>
        <taxon>Pseudomonadati</taxon>
        <taxon>Pseudomonadota</taxon>
        <taxon>Gammaproteobacteria</taxon>
        <taxon>Alteromonadales</taxon>
        <taxon>Alteromonadaceae</taxon>
        <taxon>Alishewanella</taxon>
    </lineage>
</organism>
<dbReference type="AlphaFoldDB" id="J2ID96"/>
<dbReference type="RefSeq" id="WP_008609093.1">
    <property type="nucleotide sequence ID" value="NZ_ALAB01000027.1"/>
</dbReference>
<protein>
    <recommendedName>
        <fullName evidence="3">DUF4868 domain-containing protein</fullName>
    </recommendedName>
</protein>
<comment type="caution">
    <text evidence="1">The sequence shown here is derived from an EMBL/GenBank/DDBJ whole genome shotgun (WGS) entry which is preliminary data.</text>
</comment>
<dbReference type="PATRIC" id="fig|1197174.4.peg.2188"/>
<dbReference type="InterPro" id="IPR032359">
    <property type="entry name" value="KwaB-like"/>
</dbReference>
<proteinExistence type="predicted"/>
<evidence type="ECO:0000313" key="1">
    <source>
        <dbReference type="EMBL" id="EJI85132.1"/>
    </source>
</evidence>